<gene>
    <name evidence="1" type="ORF">Cvel_29424</name>
</gene>
<reference evidence="1" key="1">
    <citation type="submission" date="2014-11" db="EMBL/GenBank/DDBJ databases">
        <authorList>
            <person name="Otto D Thomas"/>
            <person name="Naeem Raeece"/>
        </authorList>
    </citation>
    <scope>NUCLEOTIDE SEQUENCE</scope>
</reference>
<organism evidence="1">
    <name type="scientific">Chromera velia CCMP2878</name>
    <dbReference type="NCBI Taxonomy" id="1169474"/>
    <lineage>
        <taxon>Eukaryota</taxon>
        <taxon>Sar</taxon>
        <taxon>Alveolata</taxon>
        <taxon>Colpodellida</taxon>
        <taxon>Chromeraceae</taxon>
        <taxon>Chromera</taxon>
    </lineage>
</organism>
<proteinExistence type="predicted"/>
<dbReference type="EMBL" id="CDMZ01003247">
    <property type="protein sequence ID" value="CEM45682.1"/>
    <property type="molecule type" value="Genomic_DNA"/>
</dbReference>
<evidence type="ECO:0000313" key="1">
    <source>
        <dbReference type="EMBL" id="CEM45682.1"/>
    </source>
</evidence>
<name>A0A0G4HMU8_9ALVE</name>
<accession>A0A0G4HMU8</accession>
<sequence length="135" mass="15382">MVLAVLWEEEWMRLVEKRKRTVGGEGIVLKVLPKKRGPRKKRQRNFDGFGGPVAWHHQRLLGEWDGGDGRSSNLSFVDDGLEGGGVEQERGTESCLRAKALSMKMRWSLSHDFDGLLLRGGRRKFVCFVGFVIRK</sequence>
<dbReference type="AlphaFoldDB" id="A0A0G4HMU8"/>
<dbReference type="VEuPathDB" id="CryptoDB:Cvel_29424"/>
<protein>
    <submittedName>
        <fullName evidence="1">Uncharacterized protein</fullName>
    </submittedName>
</protein>